<dbReference type="AlphaFoldDB" id="A0A4R6BYQ6"/>
<keyword evidence="4" id="KW-1015">Disulfide bond</keyword>
<dbReference type="RefSeq" id="WP_133452119.1">
    <property type="nucleotide sequence ID" value="NZ_SCWF01000009.1"/>
</dbReference>
<comment type="similarity">
    <text evidence="1">Belongs to the thioredoxin family. DsbA subfamily.</text>
</comment>
<dbReference type="InterPro" id="IPR012336">
    <property type="entry name" value="Thioredoxin-like_fold"/>
</dbReference>
<evidence type="ECO:0000259" key="6">
    <source>
        <dbReference type="PROSITE" id="PS51352"/>
    </source>
</evidence>
<protein>
    <submittedName>
        <fullName evidence="7">DsbA family protein</fullName>
    </submittedName>
</protein>
<evidence type="ECO:0000256" key="2">
    <source>
        <dbReference type="ARBA" id="ARBA00022729"/>
    </source>
</evidence>
<name>A0A4R6BYQ6_9STAP</name>
<dbReference type="GO" id="GO:0016491">
    <property type="term" value="F:oxidoreductase activity"/>
    <property type="evidence" value="ECO:0007669"/>
    <property type="project" value="UniProtKB-KW"/>
</dbReference>
<dbReference type="SUPFAM" id="SSF52833">
    <property type="entry name" value="Thioredoxin-like"/>
    <property type="match status" value="1"/>
</dbReference>
<keyword evidence="8" id="KW-1185">Reference proteome</keyword>
<dbReference type="PANTHER" id="PTHR13887">
    <property type="entry name" value="GLUTATHIONE S-TRANSFERASE KAPPA"/>
    <property type="match status" value="1"/>
</dbReference>
<reference evidence="7 8" key="1">
    <citation type="submission" date="2019-01" db="EMBL/GenBank/DDBJ databases">
        <title>Draft genome sequences of the type strains of six Macrococcus species.</title>
        <authorList>
            <person name="Mazhar S."/>
            <person name="Altermann E."/>
            <person name="Hill C."/>
            <person name="Mcauliffe O."/>
        </authorList>
    </citation>
    <scope>NUCLEOTIDE SEQUENCE [LARGE SCALE GENOMIC DNA]</scope>
    <source>
        <strain evidence="7 8">ATCC 51825</strain>
    </source>
</reference>
<dbReference type="InterPro" id="IPR013766">
    <property type="entry name" value="Thioredoxin_domain"/>
</dbReference>
<keyword evidence="2" id="KW-0732">Signal</keyword>
<feature type="domain" description="Thioredoxin" evidence="6">
    <location>
        <begin position="29"/>
        <end position="220"/>
    </location>
</feature>
<accession>A0A4R6BYQ6</accession>
<proteinExistence type="inferred from homology"/>
<dbReference type="PANTHER" id="PTHR13887:SF14">
    <property type="entry name" value="DISULFIDE BOND FORMATION PROTEIN D"/>
    <property type="match status" value="1"/>
</dbReference>
<dbReference type="InterPro" id="IPR036249">
    <property type="entry name" value="Thioredoxin-like_sf"/>
</dbReference>
<keyword evidence="5" id="KW-0676">Redox-active center</keyword>
<dbReference type="PROSITE" id="PS51352">
    <property type="entry name" value="THIOREDOXIN_2"/>
    <property type="match status" value="1"/>
</dbReference>
<gene>
    <name evidence="7" type="ORF">ERX55_08360</name>
</gene>
<evidence type="ECO:0000256" key="3">
    <source>
        <dbReference type="ARBA" id="ARBA00023002"/>
    </source>
</evidence>
<evidence type="ECO:0000313" key="7">
    <source>
        <dbReference type="EMBL" id="TDM13595.1"/>
    </source>
</evidence>
<keyword evidence="3" id="KW-0560">Oxidoreductase</keyword>
<evidence type="ECO:0000256" key="4">
    <source>
        <dbReference type="ARBA" id="ARBA00023157"/>
    </source>
</evidence>
<dbReference type="Pfam" id="PF13462">
    <property type="entry name" value="Thioredoxin_4"/>
    <property type="match status" value="1"/>
</dbReference>
<evidence type="ECO:0000256" key="1">
    <source>
        <dbReference type="ARBA" id="ARBA00005791"/>
    </source>
</evidence>
<sequence length="220" mass="24346">MKNKGNMIFAMILAVIVIGAIAAMVISNQGSGSDTTDSSAKAVDIDVKGQPMMGDEKAPVTIVEFGDYLCPACRFYDTEIQPEIVKDYIDKGEAKMYFINTPFHGDDSLKGARAAEYVWKTHPEQFWDFHNGLFEAQPTTHTEGESWLTNAVIKKQAEKAGIKDTAKVVQSKENAAVKHDIDLYRKHGVTQTPTIFVNGKMVSNPLELETMKKAIDEAKK</sequence>
<evidence type="ECO:0000313" key="8">
    <source>
        <dbReference type="Proteomes" id="UP000294843"/>
    </source>
</evidence>
<dbReference type="EMBL" id="SCWF01000009">
    <property type="protein sequence ID" value="TDM13595.1"/>
    <property type="molecule type" value="Genomic_DNA"/>
</dbReference>
<dbReference type="Proteomes" id="UP000294843">
    <property type="component" value="Unassembled WGS sequence"/>
</dbReference>
<comment type="caution">
    <text evidence="7">The sequence shown here is derived from an EMBL/GenBank/DDBJ whole genome shotgun (WGS) entry which is preliminary data.</text>
</comment>
<organism evidence="7 8">
    <name type="scientific">Macrococcus bovicus</name>
    <dbReference type="NCBI Taxonomy" id="69968"/>
    <lineage>
        <taxon>Bacteria</taxon>
        <taxon>Bacillati</taxon>
        <taxon>Bacillota</taxon>
        <taxon>Bacilli</taxon>
        <taxon>Bacillales</taxon>
        <taxon>Staphylococcaceae</taxon>
        <taxon>Macrococcus</taxon>
    </lineage>
</organism>
<evidence type="ECO:0000256" key="5">
    <source>
        <dbReference type="ARBA" id="ARBA00023284"/>
    </source>
</evidence>
<dbReference type="Gene3D" id="3.40.30.10">
    <property type="entry name" value="Glutaredoxin"/>
    <property type="match status" value="1"/>
</dbReference>
<dbReference type="OrthoDB" id="117402at2"/>